<proteinExistence type="predicted"/>
<dbReference type="AlphaFoldDB" id="A0AAD7AX76"/>
<organism evidence="1 2">
    <name type="scientific">Roridomyces roridus</name>
    <dbReference type="NCBI Taxonomy" id="1738132"/>
    <lineage>
        <taxon>Eukaryota</taxon>
        <taxon>Fungi</taxon>
        <taxon>Dikarya</taxon>
        <taxon>Basidiomycota</taxon>
        <taxon>Agaricomycotina</taxon>
        <taxon>Agaricomycetes</taxon>
        <taxon>Agaricomycetidae</taxon>
        <taxon>Agaricales</taxon>
        <taxon>Marasmiineae</taxon>
        <taxon>Mycenaceae</taxon>
        <taxon>Roridomyces</taxon>
    </lineage>
</organism>
<evidence type="ECO:0000313" key="1">
    <source>
        <dbReference type="EMBL" id="KAJ7602523.1"/>
    </source>
</evidence>
<sequence length="171" mass="19205">GGFVVTGIYTTCLTLTFNAPAASTSTGIAVASDSLIAPSGVESGTVEASSSFAKRGGYCHEFHRYHAPHSSYQRHRCLGVGHLTPHNGHQHCHRIRNCTPYDHHQSNRGHRELLRVRGQRHPRALRRLHHLPGIPPDPCRRDGVRLPHLRHEFHCGTLRRGGHDRRCRFCL</sequence>
<dbReference type="Proteomes" id="UP001221142">
    <property type="component" value="Unassembled WGS sequence"/>
</dbReference>
<gene>
    <name evidence="1" type="ORF">FB45DRAFT_1072934</name>
</gene>
<feature type="non-terminal residue" evidence="1">
    <location>
        <position position="171"/>
    </location>
</feature>
<accession>A0AAD7AX76</accession>
<name>A0AAD7AX76_9AGAR</name>
<protein>
    <submittedName>
        <fullName evidence="1">Uncharacterized protein</fullName>
    </submittedName>
</protein>
<evidence type="ECO:0000313" key="2">
    <source>
        <dbReference type="Proteomes" id="UP001221142"/>
    </source>
</evidence>
<comment type="caution">
    <text evidence="1">The sequence shown here is derived from an EMBL/GenBank/DDBJ whole genome shotgun (WGS) entry which is preliminary data.</text>
</comment>
<feature type="non-terminal residue" evidence="1">
    <location>
        <position position="1"/>
    </location>
</feature>
<keyword evidence="2" id="KW-1185">Reference proteome</keyword>
<dbReference type="EMBL" id="JARKIF010000223">
    <property type="protein sequence ID" value="KAJ7602523.1"/>
    <property type="molecule type" value="Genomic_DNA"/>
</dbReference>
<reference evidence="1" key="1">
    <citation type="submission" date="2023-03" db="EMBL/GenBank/DDBJ databases">
        <title>Massive genome expansion in bonnet fungi (Mycena s.s.) driven by repeated elements and novel gene families across ecological guilds.</title>
        <authorList>
            <consortium name="Lawrence Berkeley National Laboratory"/>
            <person name="Harder C.B."/>
            <person name="Miyauchi S."/>
            <person name="Viragh M."/>
            <person name="Kuo A."/>
            <person name="Thoen E."/>
            <person name="Andreopoulos B."/>
            <person name="Lu D."/>
            <person name="Skrede I."/>
            <person name="Drula E."/>
            <person name="Henrissat B."/>
            <person name="Morin E."/>
            <person name="Kohler A."/>
            <person name="Barry K."/>
            <person name="LaButti K."/>
            <person name="Morin E."/>
            <person name="Salamov A."/>
            <person name="Lipzen A."/>
            <person name="Mereny Z."/>
            <person name="Hegedus B."/>
            <person name="Baldrian P."/>
            <person name="Stursova M."/>
            <person name="Weitz H."/>
            <person name="Taylor A."/>
            <person name="Grigoriev I.V."/>
            <person name="Nagy L.G."/>
            <person name="Martin F."/>
            <person name="Kauserud H."/>
        </authorList>
    </citation>
    <scope>NUCLEOTIDE SEQUENCE</scope>
    <source>
        <strain evidence="1">9284</strain>
    </source>
</reference>